<keyword evidence="8" id="KW-1185">Reference proteome</keyword>
<reference evidence="7" key="1">
    <citation type="submission" date="2024-02" db="EMBL/GenBank/DDBJ databases">
        <authorList>
            <consortium name="ELIXIR-Norway"/>
            <consortium name="Elixir Norway"/>
        </authorList>
    </citation>
    <scope>NUCLEOTIDE SEQUENCE</scope>
</reference>
<evidence type="ECO:0000259" key="6">
    <source>
        <dbReference type="Pfam" id="PF13870"/>
    </source>
</evidence>
<keyword evidence="3" id="KW-0966">Cell projection</keyword>
<dbReference type="InterPro" id="IPR051885">
    <property type="entry name" value="CC_CF"/>
</dbReference>
<dbReference type="Proteomes" id="UP001497444">
    <property type="component" value="Chromosome 16"/>
</dbReference>
<feature type="coiled-coil region" evidence="4">
    <location>
        <begin position="231"/>
        <end position="258"/>
    </location>
</feature>
<comment type="subcellular location">
    <subcellularLocation>
        <location evidence="1">Cell projection</location>
        <location evidence="1">Cilium</location>
    </subcellularLocation>
</comment>
<evidence type="ECO:0000313" key="8">
    <source>
        <dbReference type="Proteomes" id="UP001497444"/>
    </source>
</evidence>
<feature type="coiled-coil region" evidence="4">
    <location>
        <begin position="121"/>
        <end position="155"/>
    </location>
</feature>
<evidence type="ECO:0000256" key="4">
    <source>
        <dbReference type="SAM" id="Coils"/>
    </source>
</evidence>
<evidence type="ECO:0000256" key="3">
    <source>
        <dbReference type="ARBA" id="ARBA00023273"/>
    </source>
</evidence>
<protein>
    <recommendedName>
        <fullName evidence="6">CCDC113/CCDC96 coiled-coil domain-containing protein</fullName>
    </recommendedName>
</protein>
<dbReference type="Pfam" id="PF13870">
    <property type="entry name" value="CCDC113_CCDC96_CC"/>
    <property type="match status" value="1"/>
</dbReference>
<gene>
    <name evidence="7" type="ORF">CSSPJE1EN1_LOCUS9058</name>
</gene>
<name>A0ABP0WDX2_9BRYO</name>
<feature type="compositionally biased region" description="Low complexity" evidence="5">
    <location>
        <begin position="12"/>
        <end position="22"/>
    </location>
</feature>
<dbReference type="EMBL" id="OZ020111">
    <property type="protein sequence ID" value="CAK9263580.1"/>
    <property type="molecule type" value="Genomic_DNA"/>
</dbReference>
<feature type="region of interest" description="Disordered" evidence="5">
    <location>
        <begin position="1"/>
        <end position="22"/>
    </location>
</feature>
<organism evidence="7 8">
    <name type="scientific">Sphagnum jensenii</name>
    <dbReference type="NCBI Taxonomy" id="128206"/>
    <lineage>
        <taxon>Eukaryota</taxon>
        <taxon>Viridiplantae</taxon>
        <taxon>Streptophyta</taxon>
        <taxon>Embryophyta</taxon>
        <taxon>Bryophyta</taxon>
        <taxon>Sphagnophytina</taxon>
        <taxon>Sphagnopsida</taxon>
        <taxon>Sphagnales</taxon>
        <taxon>Sphagnaceae</taxon>
        <taxon>Sphagnum</taxon>
    </lineage>
</organism>
<dbReference type="PANTHER" id="PTHR15654:SF1">
    <property type="entry name" value="COILED-COIL DOMAIN-CONTAINING PROTEIN 96"/>
    <property type="match status" value="1"/>
</dbReference>
<keyword evidence="2 4" id="KW-0175">Coiled coil</keyword>
<sequence length="414" mass="48544">MMENHQVQGPLSPTSSTTTPMATAGSTYLSIEEDQATPTTQEIANPEYSEKELKAIEDANLLTLIMTTKEDTTRLKAENVDLQRRVWVMRKKRHSFNIEQFFLEGQDAHYQARLNNWSKTKKAFDMLKDEYDEKIDNLRERLQDKQNEAHEHHENMVNYIWKIARESSNSVSKRKIPNYQLGVLRQQERDCTLEMQAIRIRGRQLRNQFKKLEHALELKDQLPGGLHLVDFEQLKMENESLNEKIHVKNEDLSNLHKKTTNLVHTLTHIRQKLQFVAQEAKTTGEALTIDDKTLHEGRVKLCEIKATCEAIRHKKDKLQRNVVNISAPTLLADMEYKKDELEIAEENFLQLKSHYYDLQRGIITLNKDYPLLIPHYPYAHQALQNYAHHMHSTLEHDPLRWGSKRIMFGQRMCT</sequence>
<evidence type="ECO:0000256" key="2">
    <source>
        <dbReference type="ARBA" id="ARBA00023054"/>
    </source>
</evidence>
<feature type="compositionally biased region" description="Polar residues" evidence="5">
    <location>
        <begin position="1"/>
        <end position="11"/>
    </location>
</feature>
<feature type="domain" description="CCDC113/CCDC96 coiled-coil" evidence="6">
    <location>
        <begin position="194"/>
        <end position="360"/>
    </location>
</feature>
<evidence type="ECO:0000313" key="7">
    <source>
        <dbReference type="EMBL" id="CAK9263580.1"/>
    </source>
</evidence>
<evidence type="ECO:0000256" key="1">
    <source>
        <dbReference type="ARBA" id="ARBA00004138"/>
    </source>
</evidence>
<dbReference type="PANTHER" id="PTHR15654">
    <property type="entry name" value="COILED-COIL DOMAIN-CONTAINING PROTEIN 113-RELATED"/>
    <property type="match status" value="1"/>
</dbReference>
<accession>A0ABP0WDX2</accession>
<proteinExistence type="predicted"/>
<evidence type="ECO:0000256" key="5">
    <source>
        <dbReference type="SAM" id="MobiDB-lite"/>
    </source>
</evidence>
<dbReference type="InterPro" id="IPR025254">
    <property type="entry name" value="CCDC113/CCDC96_CC"/>
</dbReference>